<evidence type="ECO:0000259" key="5">
    <source>
        <dbReference type="Pfam" id="PF22780"/>
    </source>
</evidence>
<name>S3UU80_9LEPT</name>
<dbReference type="InterPro" id="IPR057661">
    <property type="entry name" value="RsdA/BaiN/AoA(So)_Rossmann"/>
</dbReference>
<comment type="caution">
    <text evidence="6">The sequence shown here is derived from an EMBL/GenBank/DDBJ whole genome shotgun (WGS) entry which is preliminary data.</text>
</comment>
<dbReference type="InterPro" id="IPR055178">
    <property type="entry name" value="RsdA/BaiN/AoA(So)-like_dom"/>
</dbReference>
<evidence type="ECO:0000313" key="6">
    <source>
        <dbReference type="EMBL" id="EPG73966.1"/>
    </source>
</evidence>
<feature type="domain" description="RsdA/BaiN/AoA(So)-like insert" evidence="5">
    <location>
        <begin position="196"/>
        <end position="353"/>
    </location>
</feature>
<dbReference type="Proteomes" id="UP000014540">
    <property type="component" value="Unassembled WGS sequence"/>
</dbReference>
<dbReference type="InterPro" id="IPR023166">
    <property type="entry name" value="BaiN-like_dom_sf"/>
</dbReference>
<dbReference type="PANTHER" id="PTHR42887">
    <property type="entry name" value="OS12G0638800 PROTEIN"/>
    <property type="match status" value="1"/>
</dbReference>
<reference evidence="6" key="1">
    <citation type="submission" date="2013-04" db="EMBL/GenBank/DDBJ databases">
        <authorList>
            <person name="Harkins D.M."/>
            <person name="Durkin A.S."/>
            <person name="Selengut J.D."/>
            <person name="Sanka R."/>
            <person name="DePew J."/>
            <person name="Purushe J."/>
            <person name="Ahmed A."/>
            <person name="van der Linden H."/>
            <person name="Goris M.G.A."/>
            <person name="Hartskeerl R.A."/>
            <person name="Vinetz J.M."/>
            <person name="Sutton G.G."/>
            <person name="Nelson W.C."/>
            <person name="Fouts D.E."/>
        </authorList>
    </citation>
    <scope>NUCLEOTIDE SEQUENCE [LARGE SCALE GENOMIC DNA]</scope>
    <source>
        <strain evidence="6">BUT 6</strain>
    </source>
</reference>
<dbReference type="Gene3D" id="3.50.50.60">
    <property type="entry name" value="FAD/NAD(P)-binding domain"/>
    <property type="match status" value="1"/>
</dbReference>
<evidence type="ECO:0000259" key="4">
    <source>
        <dbReference type="Pfam" id="PF03486"/>
    </source>
</evidence>
<dbReference type="Pfam" id="PF03486">
    <property type="entry name" value="HI0933_like"/>
    <property type="match status" value="1"/>
</dbReference>
<keyword evidence="7" id="KW-1185">Reference proteome</keyword>
<proteinExistence type="predicted"/>
<keyword evidence="3" id="KW-0274">FAD</keyword>
<dbReference type="InterPro" id="IPR004792">
    <property type="entry name" value="BaiN-like"/>
</dbReference>
<dbReference type="Gene3D" id="1.10.8.260">
    <property type="entry name" value="HI0933 insert domain-like"/>
    <property type="match status" value="1"/>
</dbReference>
<evidence type="ECO:0000256" key="3">
    <source>
        <dbReference type="ARBA" id="ARBA00022827"/>
    </source>
</evidence>
<dbReference type="STRING" id="1193011.LEP1GSC058_2541"/>
<dbReference type="AlphaFoldDB" id="S3UU80"/>
<dbReference type="Gene3D" id="2.40.30.10">
    <property type="entry name" value="Translation factors"/>
    <property type="match status" value="1"/>
</dbReference>
<dbReference type="SUPFAM" id="SSF51905">
    <property type="entry name" value="FAD/NAD(P)-binding domain"/>
    <property type="match status" value="1"/>
</dbReference>
<dbReference type="SUPFAM" id="SSF160996">
    <property type="entry name" value="HI0933 insert domain-like"/>
    <property type="match status" value="1"/>
</dbReference>
<organism evidence="6 7">
    <name type="scientific">Leptospira fainei serovar Hurstbridge str. BUT 6</name>
    <dbReference type="NCBI Taxonomy" id="1193011"/>
    <lineage>
        <taxon>Bacteria</taxon>
        <taxon>Pseudomonadati</taxon>
        <taxon>Spirochaetota</taxon>
        <taxon>Spirochaetia</taxon>
        <taxon>Leptospirales</taxon>
        <taxon>Leptospiraceae</taxon>
        <taxon>Leptospira</taxon>
    </lineage>
</organism>
<dbReference type="InterPro" id="IPR036188">
    <property type="entry name" value="FAD/NAD-bd_sf"/>
</dbReference>
<gene>
    <name evidence="6" type="ORF">LEP1GSC058_2541</name>
</gene>
<feature type="domain" description="RsdA/BaiN/AoA(So)-like Rossmann fold-like" evidence="4">
    <location>
        <begin position="9"/>
        <end position="406"/>
    </location>
</feature>
<dbReference type="Pfam" id="PF22780">
    <property type="entry name" value="HI0933_like_1st"/>
    <property type="match status" value="1"/>
</dbReference>
<dbReference type="NCBIfam" id="TIGR00275">
    <property type="entry name" value="aminoacetone oxidase family FAD-binding enzyme"/>
    <property type="match status" value="1"/>
</dbReference>
<comment type="cofactor">
    <cofactor evidence="1">
        <name>FAD</name>
        <dbReference type="ChEBI" id="CHEBI:57692"/>
    </cofactor>
</comment>
<protein>
    <submittedName>
        <fullName evidence="6">Flavoprotein family protein</fullName>
    </submittedName>
</protein>
<keyword evidence="2" id="KW-0285">Flavoprotein</keyword>
<accession>S3UU80</accession>
<evidence type="ECO:0000313" key="7">
    <source>
        <dbReference type="Proteomes" id="UP000014540"/>
    </source>
</evidence>
<dbReference type="PANTHER" id="PTHR42887:SF2">
    <property type="entry name" value="OS12G0638800 PROTEIN"/>
    <property type="match status" value="1"/>
</dbReference>
<dbReference type="OrthoDB" id="9773233at2"/>
<sequence length="410" mass="46325">MPSSIETRKIAVIGGGAAGFFGAIQSRQLSGERCEVMLLEKSPNVLSKVRISGGGRCNVTHACFEPEELAKRYPRGGKELRHAFESFQPKDTIDWFERRGVRLKTEVDGRMFPITDDSETIVDCLLQEAKHSGVVIRTKVPVLGIYPRQNESKNSFLVKWEDGEEEFDKVLLASGSSRKAWDWAKNMGHTIETPAPSLFTFEISDFLIEGLQGLSLPEVEVTLPEFKLKQKGPILITHWGLSGPSVLKLSAWAARELAACEYRTTLLVDWIPDRSREEVREVLKRLKQKNPSRRPSVNPEFQFASRFWERVWGKVGDKRWSEISSKEMHDVEEILKRSVLQIEGKGAFKEEFVTCGGIRRKEVDFKTMESRLVRGLHFAGEVLDIDGVTGGFNFQNAWTTSYLAAKGMVS</sequence>
<evidence type="ECO:0000256" key="2">
    <source>
        <dbReference type="ARBA" id="ARBA00022630"/>
    </source>
</evidence>
<dbReference type="RefSeq" id="WP_016550428.1">
    <property type="nucleotide sequence ID" value="NZ_AKWZ02000010.1"/>
</dbReference>
<evidence type="ECO:0000256" key="1">
    <source>
        <dbReference type="ARBA" id="ARBA00001974"/>
    </source>
</evidence>
<dbReference type="EMBL" id="AKWZ02000010">
    <property type="protein sequence ID" value="EPG73966.1"/>
    <property type="molecule type" value="Genomic_DNA"/>
</dbReference>